<feature type="chain" id="PRO_5016892854" description="C1q domain-containing protein" evidence="1">
    <location>
        <begin position="21"/>
        <end position="298"/>
    </location>
</feature>
<proteinExistence type="predicted"/>
<evidence type="ECO:0000313" key="2">
    <source>
        <dbReference type="EMBL" id="RDC56142.1"/>
    </source>
</evidence>
<evidence type="ECO:0008006" key="4">
    <source>
        <dbReference type="Google" id="ProtNLM"/>
    </source>
</evidence>
<keyword evidence="3" id="KW-1185">Reference proteome</keyword>
<protein>
    <recommendedName>
        <fullName evidence="4">C1q domain-containing protein</fullName>
    </recommendedName>
</protein>
<dbReference type="SUPFAM" id="SSF49842">
    <property type="entry name" value="TNF-like"/>
    <property type="match status" value="1"/>
</dbReference>
<dbReference type="InterPro" id="IPR008983">
    <property type="entry name" value="Tumour_necrosis_fac-like_dom"/>
</dbReference>
<accession>A0A369PV34</accession>
<dbReference type="OrthoDB" id="1240046at2"/>
<keyword evidence="1" id="KW-0732">Signal</keyword>
<evidence type="ECO:0000313" key="3">
    <source>
        <dbReference type="Proteomes" id="UP000253961"/>
    </source>
</evidence>
<feature type="signal peptide" evidence="1">
    <location>
        <begin position="1"/>
        <end position="20"/>
    </location>
</feature>
<dbReference type="EMBL" id="QPKV01000004">
    <property type="protein sequence ID" value="RDC56142.1"/>
    <property type="molecule type" value="Genomic_DNA"/>
</dbReference>
<evidence type="ECO:0000256" key="1">
    <source>
        <dbReference type="SAM" id="SignalP"/>
    </source>
</evidence>
<comment type="caution">
    <text evidence="2">The sequence shown here is derived from an EMBL/GenBank/DDBJ whole genome shotgun (WGS) entry which is preliminary data.</text>
</comment>
<dbReference type="Proteomes" id="UP000253961">
    <property type="component" value="Unassembled WGS sequence"/>
</dbReference>
<dbReference type="Gene3D" id="2.60.120.40">
    <property type="match status" value="1"/>
</dbReference>
<dbReference type="AlphaFoldDB" id="A0A369PV34"/>
<dbReference type="RefSeq" id="WP_115402873.1">
    <property type="nucleotide sequence ID" value="NZ_QPKV01000004.1"/>
</dbReference>
<organism evidence="2 3">
    <name type="scientific">Pedobacter chinensis</name>
    <dbReference type="NCBI Taxonomy" id="2282421"/>
    <lineage>
        <taxon>Bacteria</taxon>
        <taxon>Pseudomonadati</taxon>
        <taxon>Bacteroidota</taxon>
        <taxon>Sphingobacteriia</taxon>
        <taxon>Sphingobacteriales</taxon>
        <taxon>Sphingobacteriaceae</taxon>
        <taxon>Pedobacter</taxon>
    </lineage>
</organism>
<sequence>MKKQLFTYLILSMFTGVTYAQTGVGTRNPQGKLHIDGAKDNPVTGVPTASQVANDVIVTNDGFVGVGVLAPKVKLDIRSAGTQNAIGIGTTTMTASAAAAGAVRYDVVNVSVGPKIQVSDGTSWNKIYLAPQKAVVVARKIVTSSIPSGGSGTIISNWQEVRDMSDSFDPTTGVFTAPRAGTYTFLLTFNFVGVPVIDGSRVETQFYNMTTSTILARGYKTFGKSMTGTTNDGGAIATRNTQAGGSSTITLTLAEGATVVPRLYQNISASSVNLRVTTNAADPANPDAGFNNLTIIEH</sequence>
<gene>
    <name evidence="2" type="ORF">DU508_11010</name>
</gene>
<reference evidence="2 3" key="1">
    <citation type="submission" date="2018-07" db="EMBL/GenBank/DDBJ databases">
        <title>Pedobacter sp. nov., isolated from soil.</title>
        <authorList>
            <person name="Zhou L.Y."/>
            <person name="Du Z.J."/>
        </authorList>
    </citation>
    <scope>NUCLEOTIDE SEQUENCE [LARGE SCALE GENOMIC DNA]</scope>
    <source>
        <strain evidence="2 3">JDX94</strain>
    </source>
</reference>
<name>A0A369PV34_9SPHI</name>